<reference evidence="1" key="1">
    <citation type="submission" date="2020-08" db="EMBL/GenBank/DDBJ databases">
        <title>Multicomponent nature underlies the extraordinary mechanical properties of spider dragline silk.</title>
        <authorList>
            <person name="Kono N."/>
            <person name="Nakamura H."/>
            <person name="Mori M."/>
            <person name="Yoshida Y."/>
            <person name="Ohtoshi R."/>
            <person name="Malay A.D."/>
            <person name="Moran D.A.P."/>
            <person name="Tomita M."/>
            <person name="Numata K."/>
            <person name="Arakawa K."/>
        </authorList>
    </citation>
    <scope>NUCLEOTIDE SEQUENCE</scope>
</reference>
<dbReference type="AlphaFoldDB" id="A0A8X6P4A5"/>
<proteinExistence type="predicted"/>
<gene>
    <name evidence="1" type="ORF">NPIL_488341</name>
</gene>
<organism evidence="1 2">
    <name type="scientific">Nephila pilipes</name>
    <name type="common">Giant wood spider</name>
    <name type="synonym">Nephila maculata</name>
    <dbReference type="NCBI Taxonomy" id="299642"/>
    <lineage>
        <taxon>Eukaryota</taxon>
        <taxon>Metazoa</taxon>
        <taxon>Ecdysozoa</taxon>
        <taxon>Arthropoda</taxon>
        <taxon>Chelicerata</taxon>
        <taxon>Arachnida</taxon>
        <taxon>Araneae</taxon>
        <taxon>Araneomorphae</taxon>
        <taxon>Entelegynae</taxon>
        <taxon>Araneoidea</taxon>
        <taxon>Nephilidae</taxon>
        <taxon>Nephila</taxon>
    </lineage>
</organism>
<name>A0A8X6P4A5_NEPPI</name>
<keyword evidence="2" id="KW-1185">Reference proteome</keyword>
<dbReference type="EMBL" id="BMAW01064715">
    <property type="protein sequence ID" value="GFT46685.1"/>
    <property type="molecule type" value="Genomic_DNA"/>
</dbReference>
<sequence length="151" mass="16860">MTAAAATQTRVNYPGLPEIPGLLEEKKTVRVEASPIRTTTGAIKGSAAVEVPSIASSSPSWSRIQELLKIHDSALHSAVVRDLSDRKSGYMNVDLDTESELTTRHRKKHRGTVIYDLDLQRHCQGRLRVSLGINWKTCPIRWKKKNFRSGI</sequence>
<evidence type="ECO:0000313" key="2">
    <source>
        <dbReference type="Proteomes" id="UP000887013"/>
    </source>
</evidence>
<protein>
    <submittedName>
        <fullName evidence="1">Uncharacterized protein</fullName>
    </submittedName>
</protein>
<comment type="caution">
    <text evidence="1">The sequence shown here is derived from an EMBL/GenBank/DDBJ whole genome shotgun (WGS) entry which is preliminary data.</text>
</comment>
<accession>A0A8X6P4A5</accession>
<dbReference type="Proteomes" id="UP000887013">
    <property type="component" value="Unassembled WGS sequence"/>
</dbReference>
<evidence type="ECO:0000313" key="1">
    <source>
        <dbReference type="EMBL" id="GFT46685.1"/>
    </source>
</evidence>